<dbReference type="GO" id="GO:0035336">
    <property type="term" value="P:long-chain fatty-acyl-CoA metabolic process"/>
    <property type="evidence" value="ECO:0007669"/>
    <property type="project" value="TreeGrafter"/>
</dbReference>
<dbReference type="Gene3D" id="3.40.50.12780">
    <property type="entry name" value="N-terminal domain of ligase-like"/>
    <property type="match status" value="1"/>
</dbReference>
<evidence type="ECO:0000313" key="7">
    <source>
        <dbReference type="EMBL" id="TFK20131.1"/>
    </source>
</evidence>
<accession>A0A5C3KIP9</accession>
<dbReference type="Pfam" id="PF00501">
    <property type="entry name" value="AMP-binding"/>
    <property type="match status" value="1"/>
</dbReference>
<protein>
    <submittedName>
        <fullName evidence="7">Acyl-CoA synthetase</fullName>
    </submittedName>
</protein>
<dbReference type="GO" id="GO:0005886">
    <property type="term" value="C:plasma membrane"/>
    <property type="evidence" value="ECO:0007669"/>
    <property type="project" value="TreeGrafter"/>
</dbReference>
<dbReference type="SUPFAM" id="SSF56801">
    <property type="entry name" value="Acetyl-CoA synthetase-like"/>
    <property type="match status" value="1"/>
</dbReference>
<evidence type="ECO:0000313" key="8">
    <source>
        <dbReference type="Proteomes" id="UP000307440"/>
    </source>
</evidence>
<dbReference type="PANTHER" id="PTHR43272:SF83">
    <property type="entry name" value="ACYL-COA SYNTHETASE LONG-CHAIN, ISOFORM J"/>
    <property type="match status" value="1"/>
</dbReference>
<sequence>MASTTKLDLRRAFFGAGSVEVSPPKQGEGGVRRLAASADALITQPSPEVKTVPDILDYAALHYPYDRAVGWRDVVKIHEEKKVVKKMIDGQEQEETKTWKYFELSDPQYMTFVEYKEASIEVGRALVSLGIKKDDVINLYAQTSVNWQLIAHGCQLIATSIATSYETLGLEGLIHSLREPNCRAVFTNTDLLPTLLKALPETPTVELVFYDGSPSETLLNQIKSTREGVRAFHIDELRKLGREQPASVLEGRRPTPDDSACIMYTSGTTGTPKGVHLTHSNLIASVGGIAFIYAHHIPRGTTYLAYLPLAHVLEYIVELTAIYTGATSVYARPKTLADSSVRNCKGDLAAYQPSVLFGVPAVWETIRKGIVGKVEERGWLLQKIVDASLELKRWQVPVLGSLADSFILAKLRDATGGKVQWGITGGAAISKNTQEFLSLAVMPLMQAYGMTETCGMCALLPPEYQQYGVAGLPVPSVEIKFLDIPDMGYTSENDPPQGEICLRGPSLMKGYFKRPDLNEDPTVFTKDGWFRTGDIGQWNKDGTLSVIDRLKNLIKLQSGEYIALESLESVYKSCELITNLCIYASQDASQPIGIIVPHESNLRQAVRNSASAGGKDLSALESKSFQDLCHDVDVKKLVLKSCNDLGRKNKLKQAEMLKSVILSPEEWTPETGLVTAAQKVNRGAVSKRFRDEITEAYAH</sequence>
<evidence type="ECO:0000256" key="2">
    <source>
        <dbReference type="ARBA" id="ARBA00022598"/>
    </source>
</evidence>
<keyword evidence="3" id="KW-0547">Nucleotide-binding</keyword>
<dbReference type="PROSITE" id="PS00455">
    <property type="entry name" value="AMP_BINDING"/>
    <property type="match status" value="1"/>
</dbReference>
<evidence type="ECO:0000256" key="1">
    <source>
        <dbReference type="ARBA" id="ARBA00006432"/>
    </source>
</evidence>
<gene>
    <name evidence="7" type="ORF">FA15DRAFT_142750</name>
</gene>
<dbReference type="STRING" id="230819.A0A5C3KIP9"/>
<dbReference type="Proteomes" id="UP000307440">
    <property type="component" value="Unassembled WGS sequence"/>
</dbReference>
<evidence type="ECO:0000256" key="4">
    <source>
        <dbReference type="ARBA" id="ARBA00022840"/>
    </source>
</evidence>
<evidence type="ECO:0000259" key="6">
    <source>
        <dbReference type="Pfam" id="PF00501"/>
    </source>
</evidence>
<evidence type="ECO:0000256" key="5">
    <source>
        <dbReference type="ARBA" id="ARBA00036813"/>
    </source>
</evidence>
<dbReference type="OrthoDB" id="1700726at2759"/>
<keyword evidence="2" id="KW-0436">Ligase</keyword>
<dbReference type="AlphaFoldDB" id="A0A5C3KIP9"/>
<keyword evidence="4" id="KW-0067">ATP-binding</keyword>
<comment type="similarity">
    <text evidence="1">Belongs to the ATP-dependent AMP-binding enzyme family.</text>
</comment>
<reference evidence="7 8" key="1">
    <citation type="journal article" date="2019" name="Nat. Ecol. Evol.">
        <title>Megaphylogeny resolves global patterns of mushroom evolution.</title>
        <authorList>
            <person name="Varga T."/>
            <person name="Krizsan K."/>
            <person name="Foldi C."/>
            <person name="Dima B."/>
            <person name="Sanchez-Garcia M."/>
            <person name="Sanchez-Ramirez S."/>
            <person name="Szollosi G.J."/>
            <person name="Szarkandi J.G."/>
            <person name="Papp V."/>
            <person name="Albert L."/>
            <person name="Andreopoulos W."/>
            <person name="Angelini C."/>
            <person name="Antonin V."/>
            <person name="Barry K.W."/>
            <person name="Bougher N.L."/>
            <person name="Buchanan P."/>
            <person name="Buyck B."/>
            <person name="Bense V."/>
            <person name="Catcheside P."/>
            <person name="Chovatia M."/>
            <person name="Cooper J."/>
            <person name="Damon W."/>
            <person name="Desjardin D."/>
            <person name="Finy P."/>
            <person name="Geml J."/>
            <person name="Haridas S."/>
            <person name="Hughes K."/>
            <person name="Justo A."/>
            <person name="Karasinski D."/>
            <person name="Kautmanova I."/>
            <person name="Kiss B."/>
            <person name="Kocsube S."/>
            <person name="Kotiranta H."/>
            <person name="LaButti K.M."/>
            <person name="Lechner B.E."/>
            <person name="Liimatainen K."/>
            <person name="Lipzen A."/>
            <person name="Lukacs Z."/>
            <person name="Mihaltcheva S."/>
            <person name="Morgado L.N."/>
            <person name="Niskanen T."/>
            <person name="Noordeloos M.E."/>
            <person name="Ohm R.A."/>
            <person name="Ortiz-Santana B."/>
            <person name="Ovrebo C."/>
            <person name="Racz N."/>
            <person name="Riley R."/>
            <person name="Savchenko A."/>
            <person name="Shiryaev A."/>
            <person name="Soop K."/>
            <person name="Spirin V."/>
            <person name="Szebenyi C."/>
            <person name="Tomsovsky M."/>
            <person name="Tulloss R.E."/>
            <person name="Uehling J."/>
            <person name="Grigoriev I.V."/>
            <person name="Vagvolgyi C."/>
            <person name="Papp T."/>
            <person name="Martin F.M."/>
            <person name="Miettinen O."/>
            <person name="Hibbett D.S."/>
            <person name="Nagy L.G."/>
        </authorList>
    </citation>
    <scope>NUCLEOTIDE SEQUENCE [LARGE SCALE GENOMIC DNA]</scope>
    <source>
        <strain evidence="7 8">CBS 121175</strain>
    </source>
</reference>
<dbReference type="PANTHER" id="PTHR43272">
    <property type="entry name" value="LONG-CHAIN-FATTY-ACID--COA LIGASE"/>
    <property type="match status" value="1"/>
</dbReference>
<organism evidence="7 8">
    <name type="scientific">Coprinopsis marcescibilis</name>
    <name type="common">Agaric fungus</name>
    <name type="synonym">Psathyrella marcescibilis</name>
    <dbReference type="NCBI Taxonomy" id="230819"/>
    <lineage>
        <taxon>Eukaryota</taxon>
        <taxon>Fungi</taxon>
        <taxon>Dikarya</taxon>
        <taxon>Basidiomycota</taxon>
        <taxon>Agaricomycotina</taxon>
        <taxon>Agaricomycetes</taxon>
        <taxon>Agaricomycetidae</taxon>
        <taxon>Agaricales</taxon>
        <taxon>Agaricineae</taxon>
        <taxon>Psathyrellaceae</taxon>
        <taxon>Coprinopsis</taxon>
    </lineage>
</organism>
<dbReference type="GO" id="GO:0005811">
    <property type="term" value="C:lipid droplet"/>
    <property type="evidence" value="ECO:0007669"/>
    <property type="project" value="TreeGrafter"/>
</dbReference>
<proteinExistence type="inferred from homology"/>
<dbReference type="InterPro" id="IPR020845">
    <property type="entry name" value="AMP-binding_CS"/>
</dbReference>
<dbReference type="GO" id="GO:0004467">
    <property type="term" value="F:long-chain fatty acid-CoA ligase activity"/>
    <property type="evidence" value="ECO:0007669"/>
    <property type="project" value="UniProtKB-EC"/>
</dbReference>
<comment type="catalytic activity">
    <reaction evidence="5">
        <text>a long-chain fatty acid + ATP + CoA = a long-chain fatty acyl-CoA + AMP + diphosphate</text>
        <dbReference type="Rhea" id="RHEA:15421"/>
        <dbReference type="ChEBI" id="CHEBI:30616"/>
        <dbReference type="ChEBI" id="CHEBI:33019"/>
        <dbReference type="ChEBI" id="CHEBI:57287"/>
        <dbReference type="ChEBI" id="CHEBI:57560"/>
        <dbReference type="ChEBI" id="CHEBI:83139"/>
        <dbReference type="ChEBI" id="CHEBI:456215"/>
        <dbReference type="EC" id="6.2.1.3"/>
    </reaction>
</comment>
<name>A0A5C3KIP9_COPMA</name>
<dbReference type="GO" id="GO:0005783">
    <property type="term" value="C:endoplasmic reticulum"/>
    <property type="evidence" value="ECO:0007669"/>
    <property type="project" value="TreeGrafter"/>
</dbReference>
<dbReference type="EMBL" id="ML210311">
    <property type="protein sequence ID" value="TFK20131.1"/>
    <property type="molecule type" value="Genomic_DNA"/>
</dbReference>
<keyword evidence="8" id="KW-1185">Reference proteome</keyword>
<evidence type="ECO:0000256" key="3">
    <source>
        <dbReference type="ARBA" id="ARBA00022741"/>
    </source>
</evidence>
<dbReference type="GO" id="GO:0005524">
    <property type="term" value="F:ATP binding"/>
    <property type="evidence" value="ECO:0007669"/>
    <property type="project" value="UniProtKB-KW"/>
</dbReference>
<feature type="domain" description="AMP-dependent synthetase/ligase" evidence="6">
    <location>
        <begin position="105"/>
        <end position="512"/>
    </location>
</feature>
<dbReference type="InterPro" id="IPR000873">
    <property type="entry name" value="AMP-dep_synth/lig_dom"/>
</dbReference>
<dbReference type="InterPro" id="IPR042099">
    <property type="entry name" value="ANL_N_sf"/>
</dbReference>